<sequence length="293" mass="34404">MSYSSYTVSNQSSLEEDITNHTTVFEPWRFSANDQTLLFNFKKNIQTEDEAISILIQHYGTENIRFARRTIPNKVPVAIWNRYYSNRNSINDSYKENDLLIEVLFHRKSIRHDALCFGVKHKDIIYLPWTTCSFEHTHAYAVTLYGLPPTTEAKANSLVQSFCKAFMFKFETMERLPPVDQGMAYIRHVWLHKVSDVYCGSATVILHNVDERLAKPIREIVTFDTPYDGVPSYPDIRTFIQPCFMYCNQCRTFNMHKTKDCVIFDIINLQGNTHDYNEQHYREHGLNQKFQLP</sequence>
<proteinExistence type="predicted"/>
<accession>A0A8H7RZ16</accession>
<reference evidence="1 2" key="1">
    <citation type="submission" date="2020-12" db="EMBL/GenBank/DDBJ databases">
        <title>Metabolic potential, ecology and presence of endohyphal bacteria is reflected in genomic diversity of Mucoromycotina.</title>
        <authorList>
            <person name="Muszewska A."/>
            <person name="Okrasinska A."/>
            <person name="Steczkiewicz K."/>
            <person name="Drgas O."/>
            <person name="Orlowska M."/>
            <person name="Perlinska-Lenart U."/>
            <person name="Aleksandrzak-Piekarczyk T."/>
            <person name="Szatraj K."/>
            <person name="Zielenkiewicz U."/>
            <person name="Pilsyk S."/>
            <person name="Malc E."/>
            <person name="Mieczkowski P."/>
            <person name="Kruszewska J.S."/>
            <person name="Biernat P."/>
            <person name="Pawlowska J."/>
        </authorList>
    </citation>
    <scope>NUCLEOTIDE SEQUENCE [LARGE SCALE GENOMIC DNA]</scope>
    <source>
        <strain evidence="1 2">CBS 142.35</strain>
    </source>
</reference>
<organism evidence="1 2">
    <name type="scientific">Circinella minor</name>
    <dbReference type="NCBI Taxonomy" id="1195481"/>
    <lineage>
        <taxon>Eukaryota</taxon>
        <taxon>Fungi</taxon>
        <taxon>Fungi incertae sedis</taxon>
        <taxon>Mucoromycota</taxon>
        <taxon>Mucoromycotina</taxon>
        <taxon>Mucoromycetes</taxon>
        <taxon>Mucorales</taxon>
        <taxon>Lichtheimiaceae</taxon>
        <taxon>Circinella</taxon>
    </lineage>
</organism>
<dbReference type="AlphaFoldDB" id="A0A8H7RZ16"/>
<evidence type="ECO:0000313" key="1">
    <source>
        <dbReference type="EMBL" id="KAG2219520.1"/>
    </source>
</evidence>
<dbReference type="OrthoDB" id="10633009at2759"/>
<protein>
    <submittedName>
        <fullName evidence="1">Uncharacterized protein</fullName>
    </submittedName>
</protein>
<comment type="caution">
    <text evidence="1">The sequence shown here is derived from an EMBL/GenBank/DDBJ whole genome shotgun (WGS) entry which is preliminary data.</text>
</comment>
<dbReference type="EMBL" id="JAEPRB010000176">
    <property type="protein sequence ID" value="KAG2219520.1"/>
    <property type="molecule type" value="Genomic_DNA"/>
</dbReference>
<gene>
    <name evidence="1" type="ORF">INT45_002837</name>
</gene>
<name>A0A8H7RZ16_9FUNG</name>
<dbReference type="Proteomes" id="UP000646827">
    <property type="component" value="Unassembled WGS sequence"/>
</dbReference>
<keyword evidence="2" id="KW-1185">Reference proteome</keyword>
<evidence type="ECO:0000313" key="2">
    <source>
        <dbReference type="Proteomes" id="UP000646827"/>
    </source>
</evidence>